<dbReference type="Gene3D" id="3.90.228.10">
    <property type="match status" value="1"/>
</dbReference>
<dbReference type="SMART" id="SM00179">
    <property type="entry name" value="EGF_CA"/>
    <property type="match status" value="2"/>
</dbReference>
<evidence type="ECO:0000313" key="12">
    <source>
        <dbReference type="EMBL" id="NDV30362.1"/>
    </source>
</evidence>
<evidence type="ECO:0000256" key="2">
    <source>
        <dbReference type="ARBA" id="ARBA00022536"/>
    </source>
</evidence>
<keyword evidence="2" id="KW-0245">EGF-like domain</keyword>
<comment type="subcellular location">
    <subcellularLocation>
        <location evidence="1">Membrane</location>
        <topology evidence="1">Single-pass type I membrane protein</topology>
    </subcellularLocation>
</comment>
<evidence type="ECO:0000256" key="4">
    <source>
        <dbReference type="ARBA" id="ARBA00022729"/>
    </source>
</evidence>
<keyword evidence="4" id="KW-0732">Signal</keyword>
<organism evidence="12">
    <name type="scientific">Arcella intermedia</name>
    <dbReference type="NCBI Taxonomy" id="1963864"/>
    <lineage>
        <taxon>Eukaryota</taxon>
        <taxon>Amoebozoa</taxon>
        <taxon>Tubulinea</taxon>
        <taxon>Elardia</taxon>
        <taxon>Arcellinida</taxon>
        <taxon>Sphaerothecina</taxon>
        <taxon>Arcellidae</taxon>
        <taxon>Arcella</taxon>
    </lineage>
</organism>
<dbReference type="GO" id="GO:0016020">
    <property type="term" value="C:membrane"/>
    <property type="evidence" value="ECO:0007669"/>
    <property type="project" value="UniProtKB-SubCell"/>
</dbReference>
<keyword evidence="5" id="KW-0430">Lectin</keyword>
<reference evidence="12" key="1">
    <citation type="journal article" date="2020" name="J. Eukaryot. Microbiol.">
        <title>De novo Sequencing, Assembly and Annotation of the Transcriptome for the Free-Living Testate Amoeba Arcella intermedia.</title>
        <authorList>
            <person name="Ribeiro G.M."/>
            <person name="Porfirio-Sousa A.L."/>
            <person name="Maurer-Alcala X.X."/>
            <person name="Katz L.A."/>
            <person name="Lahr D.J.G."/>
        </authorList>
    </citation>
    <scope>NUCLEOTIDE SEQUENCE</scope>
</reference>
<dbReference type="GO" id="GO:0030246">
    <property type="term" value="F:carbohydrate binding"/>
    <property type="evidence" value="ECO:0007669"/>
    <property type="project" value="UniProtKB-KW"/>
</dbReference>
<evidence type="ECO:0000256" key="1">
    <source>
        <dbReference type="ARBA" id="ARBA00004479"/>
    </source>
</evidence>
<evidence type="ECO:0000256" key="5">
    <source>
        <dbReference type="ARBA" id="ARBA00022734"/>
    </source>
</evidence>
<evidence type="ECO:0000259" key="11">
    <source>
        <dbReference type="SMART" id="SM00179"/>
    </source>
</evidence>
<keyword evidence="8" id="KW-1015">Disulfide bond</keyword>
<dbReference type="EMBL" id="GIBP01001393">
    <property type="protein sequence ID" value="NDV30362.1"/>
    <property type="molecule type" value="Transcribed_RNA"/>
</dbReference>
<dbReference type="SUPFAM" id="SSF56399">
    <property type="entry name" value="ADP-ribosylation"/>
    <property type="match status" value="1"/>
</dbReference>
<keyword evidence="3 10" id="KW-0812">Transmembrane</keyword>
<evidence type="ECO:0000256" key="3">
    <source>
        <dbReference type="ARBA" id="ARBA00022692"/>
    </source>
</evidence>
<keyword evidence="6 10" id="KW-1133">Transmembrane helix</keyword>
<dbReference type="InterPro" id="IPR051505">
    <property type="entry name" value="C-type_lectin_domain"/>
</dbReference>
<dbReference type="PANTHER" id="PTHR14789">
    <property type="entry name" value="CHONDROLECTIN VARIANT CHODLFDELTAE"/>
    <property type="match status" value="1"/>
</dbReference>
<evidence type="ECO:0000256" key="7">
    <source>
        <dbReference type="ARBA" id="ARBA00023136"/>
    </source>
</evidence>
<dbReference type="GO" id="GO:0005737">
    <property type="term" value="C:cytoplasm"/>
    <property type="evidence" value="ECO:0007669"/>
    <property type="project" value="TreeGrafter"/>
</dbReference>
<accession>A0A6B2L059</accession>
<feature type="domain" description="EGF-like calcium-binding" evidence="11">
    <location>
        <begin position="50"/>
        <end position="91"/>
    </location>
</feature>
<feature type="domain" description="EGF-like calcium-binding" evidence="11">
    <location>
        <begin position="6"/>
        <end position="36"/>
    </location>
</feature>
<dbReference type="Gene3D" id="2.10.25.10">
    <property type="entry name" value="Laminin"/>
    <property type="match status" value="2"/>
</dbReference>
<feature type="region of interest" description="Disordered" evidence="9">
    <location>
        <begin position="568"/>
        <end position="587"/>
    </location>
</feature>
<evidence type="ECO:0000256" key="9">
    <source>
        <dbReference type="SAM" id="MobiDB-lite"/>
    </source>
</evidence>
<dbReference type="Pfam" id="PF07645">
    <property type="entry name" value="EGF_CA"/>
    <property type="match status" value="1"/>
</dbReference>
<dbReference type="PANTHER" id="PTHR14789:SF1">
    <property type="entry name" value="CHONDROLECTIN"/>
    <property type="match status" value="1"/>
</dbReference>
<keyword evidence="7 10" id="KW-0472">Membrane</keyword>
<dbReference type="AlphaFoldDB" id="A0A6B2L059"/>
<evidence type="ECO:0000256" key="10">
    <source>
        <dbReference type="SAM" id="Phobius"/>
    </source>
</evidence>
<proteinExistence type="predicted"/>
<evidence type="ECO:0000256" key="6">
    <source>
        <dbReference type="ARBA" id="ARBA00022989"/>
    </source>
</evidence>
<protein>
    <recommendedName>
        <fullName evidence="11">EGF-like calcium-binding domain-containing protein</fullName>
    </recommendedName>
</protein>
<feature type="transmembrane region" description="Helical" evidence="10">
    <location>
        <begin position="254"/>
        <end position="276"/>
    </location>
</feature>
<name>A0A6B2L059_9EUKA</name>
<sequence length="587" mass="66169">MSHTHNCEHFCTNSIGSYNCSCDSRAKLNVDRHHCDCINGFQKLTGTCQDINECLAGTHNCTQKYQICINTDGSWSCPCDEGCIESDGQCKATPCQMITSKWTLNCLRSSCSQERNYTIIHKSPLCPVTPNEIIPYSTDQESVHAMLVFQEEKDNIINFLQNQLRSLEVTVIDITKSQSYDSAITVNYNYQQTKRNIQGQCPNITEVLLGSAQTIFPTIEPSRFVILNDTNQISQCSTALQIVPLLTPADRIELIIIIVTVCGGGLLIIIITVSVICCKVLGKDDYATLPEEVRKYYDHGRDHPSDWIKSDTEPVYYKREIHKEEEHNEICGLLKKLDGEGIDLQTVEAVYNPTLVSSFCNYRSIIRFRRASSPATFNKKHWNNDPLKDFVIKNFEQKVRGFDWNTENDLAPIIPVVHGTSRELAEKIVQNGFAATSQLDAGFYGKGIYFSTSTKYITPYFAPKKHPAILICWLIPGNPFPVTENPHQENNLSGHAIFPGYQSHYVLTSIKGLPITSTEPEFYDEIVIEQEQLVVAAFMLTPSQEAISKLQKKFQREIVTNINEEKNTAGIPSNQNIKNSKKPLDVV</sequence>
<dbReference type="InterPro" id="IPR049883">
    <property type="entry name" value="NOTCH1_EGF-like"/>
</dbReference>
<dbReference type="InterPro" id="IPR001881">
    <property type="entry name" value="EGF-like_Ca-bd_dom"/>
</dbReference>
<dbReference type="GO" id="GO:0005509">
    <property type="term" value="F:calcium ion binding"/>
    <property type="evidence" value="ECO:0007669"/>
    <property type="project" value="InterPro"/>
</dbReference>
<evidence type="ECO:0000256" key="8">
    <source>
        <dbReference type="ARBA" id="ARBA00023157"/>
    </source>
</evidence>